<feature type="region of interest" description="Disordered" evidence="1">
    <location>
        <begin position="54"/>
        <end position="84"/>
    </location>
</feature>
<protein>
    <submittedName>
        <fullName evidence="2">Uncharacterized protein</fullName>
    </submittedName>
</protein>
<feature type="compositionally biased region" description="Low complexity" evidence="1">
    <location>
        <begin position="66"/>
        <end position="84"/>
    </location>
</feature>
<keyword evidence="3" id="KW-1185">Reference proteome</keyword>
<dbReference type="HOGENOM" id="CLU_1417277_0_0_1"/>
<accession>J3L3T9</accession>
<name>J3L3T9_ORYBR</name>
<organism evidence="2">
    <name type="scientific">Oryza brachyantha</name>
    <name type="common">malo sina</name>
    <dbReference type="NCBI Taxonomy" id="4533"/>
    <lineage>
        <taxon>Eukaryota</taxon>
        <taxon>Viridiplantae</taxon>
        <taxon>Streptophyta</taxon>
        <taxon>Embryophyta</taxon>
        <taxon>Tracheophyta</taxon>
        <taxon>Spermatophyta</taxon>
        <taxon>Magnoliopsida</taxon>
        <taxon>Liliopsida</taxon>
        <taxon>Poales</taxon>
        <taxon>Poaceae</taxon>
        <taxon>BOP clade</taxon>
        <taxon>Oryzoideae</taxon>
        <taxon>Oryzeae</taxon>
        <taxon>Oryzinae</taxon>
        <taxon>Oryza</taxon>
    </lineage>
</organism>
<reference evidence="2" key="1">
    <citation type="journal article" date="2013" name="Nat. Commun.">
        <title>Whole-genome sequencing of Oryza brachyantha reveals mechanisms underlying Oryza genome evolution.</title>
        <authorList>
            <person name="Chen J."/>
            <person name="Huang Q."/>
            <person name="Gao D."/>
            <person name="Wang J."/>
            <person name="Lang Y."/>
            <person name="Liu T."/>
            <person name="Li B."/>
            <person name="Bai Z."/>
            <person name="Luis Goicoechea J."/>
            <person name="Liang C."/>
            <person name="Chen C."/>
            <person name="Zhang W."/>
            <person name="Sun S."/>
            <person name="Liao Y."/>
            <person name="Zhang X."/>
            <person name="Yang L."/>
            <person name="Song C."/>
            <person name="Wang M."/>
            <person name="Shi J."/>
            <person name="Liu G."/>
            <person name="Liu J."/>
            <person name="Zhou H."/>
            <person name="Zhou W."/>
            <person name="Yu Q."/>
            <person name="An N."/>
            <person name="Chen Y."/>
            <person name="Cai Q."/>
            <person name="Wang B."/>
            <person name="Liu B."/>
            <person name="Min J."/>
            <person name="Huang Y."/>
            <person name="Wu H."/>
            <person name="Li Z."/>
            <person name="Zhang Y."/>
            <person name="Yin Y."/>
            <person name="Song W."/>
            <person name="Jiang J."/>
            <person name="Jackson S.A."/>
            <person name="Wing R.A."/>
            <person name="Wang J."/>
            <person name="Chen M."/>
        </authorList>
    </citation>
    <scope>NUCLEOTIDE SEQUENCE [LARGE SCALE GENOMIC DNA]</scope>
    <source>
        <strain evidence="2">cv. IRGC 101232</strain>
    </source>
</reference>
<dbReference type="Gramene" id="OB01G38950.1">
    <property type="protein sequence ID" value="OB01G38950.1"/>
    <property type="gene ID" value="OB01G38950"/>
</dbReference>
<evidence type="ECO:0000313" key="2">
    <source>
        <dbReference type="EnsemblPlants" id="OB01G38950.1"/>
    </source>
</evidence>
<sequence>MSSTMNTLFIFCSAYIGQQTIGTPAAMASSVEFHPQCVTNAPVAGCRSTSSCGAHDGSTSPRPRVLSKNPSGSSDSSDASPRLSNRFVESASGATGARTAQRKACSLLSSPAAICFSCSTVTELTLPKQRKTTLCAGCASSHLKHSCFFWSPPRSSPIKGPTQNNLGAGAPGRGIPSCIAFTARGSSHSNVFASMCFALASCSKNAMTVLYW</sequence>
<evidence type="ECO:0000256" key="1">
    <source>
        <dbReference type="SAM" id="MobiDB-lite"/>
    </source>
</evidence>
<reference evidence="2" key="2">
    <citation type="submission" date="2013-04" db="UniProtKB">
        <authorList>
            <consortium name="EnsemblPlants"/>
        </authorList>
    </citation>
    <scope>IDENTIFICATION</scope>
</reference>
<evidence type="ECO:0000313" key="3">
    <source>
        <dbReference type="Proteomes" id="UP000006038"/>
    </source>
</evidence>
<dbReference type="eggNOG" id="ENOG502SWRW">
    <property type="taxonomic scope" value="Eukaryota"/>
</dbReference>
<proteinExistence type="predicted"/>
<dbReference type="AlphaFoldDB" id="J3L3T9"/>
<dbReference type="Proteomes" id="UP000006038">
    <property type="component" value="Chromosome 1"/>
</dbReference>
<dbReference type="EnsemblPlants" id="OB01G38950.1">
    <property type="protein sequence ID" value="OB01G38950.1"/>
    <property type="gene ID" value="OB01G38950"/>
</dbReference>